<reference evidence="11" key="1">
    <citation type="submission" date="2025-08" db="UniProtKB">
        <authorList>
            <consortium name="Ensembl"/>
        </authorList>
    </citation>
    <scope>IDENTIFICATION</scope>
</reference>
<dbReference type="Proteomes" id="UP000694569">
    <property type="component" value="Unplaced"/>
</dbReference>
<dbReference type="Pfam" id="PF04547">
    <property type="entry name" value="Anoctamin"/>
    <property type="match status" value="1"/>
</dbReference>
<proteinExistence type="inferred from homology"/>
<feature type="domain" description="Anoctamin dimerisation" evidence="10">
    <location>
        <begin position="1"/>
        <end position="50"/>
    </location>
</feature>
<keyword evidence="3" id="KW-1003">Cell membrane</keyword>
<keyword evidence="12" id="KW-1185">Reference proteome</keyword>
<dbReference type="PANTHER" id="PTHR12308:SF15">
    <property type="entry name" value="ANOCTAMIN"/>
    <property type="match status" value="1"/>
</dbReference>
<dbReference type="GeneTree" id="ENSGT00940000164482"/>
<keyword evidence="4 8" id="KW-0812">Transmembrane</keyword>
<dbReference type="GO" id="GO:0046983">
    <property type="term" value="F:protein dimerization activity"/>
    <property type="evidence" value="ECO:0007669"/>
    <property type="project" value="InterPro"/>
</dbReference>
<dbReference type="GO" id="GO:0005254">
    <property type="term" value="F:chloride channel activity"/>
    <property type="evidence" value="ECO:0007669"/>
    <property type="project" value="TreeGrafter"/>
</dbReference>
<evidence type="ECO:0000256" key="7">
    <source>
        <dbReference type="ARBA" id="ARBA00023180"/>
    </source>
</evidence>
<evidence type="ECO:0000256" key="4">
    <source>
        <dbReference type="ARBA" id="ARBA00022692"/>
    </source>
</evidence>
<dbReference type="GO" id="GO:0005886">
    <property type="term" value="C:plasma membrane"/>
    <property type="evidence" value="ECO:0007669"/>
    <property type="project" value="UniProtKB-SubCell"/>
</dbReference>
<sequence>VGVERMMKEGIYTAAFPLHEYNVPPGSLNPRQVLYHHWARWSQWYKYQPLDHIREYFGEKVAIYFAWLGFYTAWLLPAAVVGSVVFISGLLTMKGNTVA</sequence>
<comment type="similarity">
    <text evidence="2 8">Belongs to the anoctamin family.</text>
</comment>
<evidence type="ECO:0000256" key="8">
    <source>
        <dbReference type="RuleBase" id="RU280814"/>
    </source>
</evidence>
<organism evidence="11 12">
    <name type="scientific">Leptobrachium leishanense</name>
    <name type="common">Leishan spiny toad</name>
    <dbReference type="NCBI Taxonomy" id="445787"/>
    <lineage>
        <taxon>Eukaryota</taxon>
        <taxon>Metazoa</taxon>
        <taxon>Chordata</taxon>
        <taxon>Craniata</taxon>
        <taxon>Vertebrata</taxon>
        <taxon>Euteleostomi</taxon>
        <taxon>Amphibia</taxon>
        <taxon>Batrachia</taxon>
        <taxon>Anura</taxon>
        <taxon>Pelobatoidea</taxon>
        <taxon>Megophryidae</taxon>
        <taxon>Leptobrachium</taxon>
    </lineage>
</organism>
<keyword evidence="6 8" id="KW-0472">Membrane</keyword>
<dbReference type="Ensembl" id="ENSLLET00000013750.1">
    <property type="protein sequence ID" value="ENSLLEP00000013233.1"/>
    <property type="gene ID" value="ENSLLEG00000008361.1"/>
</dbReference>
<feature type="domain" description="Anoctamin transmembrane" evidence="9">
    <location>
        <begin position="53"/>
        <end position="92"/>
    </location>
</feature>
<dbReference type="InterPro" id="IPR049452">
    <property type="entry name" value="Anoctamin_TM"/>
</dbReference>
<comment type="caution">
    <text evidence="8">Lacks conserved residue(s) required for the propagation of feature annotation.</text>
</comment>
<keyword evidence="5 8" id="KW-1133">Transmembrane helix</keyword>
<reference evidence="11" key="2">
    <citation type="submission" date="2025-09" db="UniProtKB">
        <authorList>
            <consortium name="Ensembl"/>
        </authorList>
    </citation>
    <scope>IDENTIFICATION</scope>
</reference>
<dbReference type="InterPro" id="IPR007632">
    <property type="entry name" value="Anoctamin"/>
</dbReference>
<dbReference type="Pfam" id="PF16178">
    <property type="entry name" value="Anoct_dimer"/>
    <property type="match status" value="1"/>
</dbReference>
<evidence type="ECO:0000259" key="9">
    <source>
        <dbReference type="Pfam" id="PF04547"/>
    </source>
</evidence>
<evidence type="ECO:0000256" key="1">
    <source>
        <dbReference type="ARBA" id="ARBA00004651"/>
    </source>
</evidence>
<evidence type="ECO:0000259" key="10">
    <source>
        <dbReference type="Pfam" id="PF16178"/>
    </source>
</evidence>
<evidence type="ECO:0000256" key="5">
    <source>
        <dbReference type="ARBA" id="ARBA00022989"/>
    </source>
</evidence>
<evidence type="ECO:0000256" key="3">
    <source>
        <dbReference type="ARBA" id="ARBA00022475"/>
    </source>
</evidence>
<protein>
    <recommendedName>
        <fullName evidence="8">Anoctamin</fullName>
    </recommendedName>
</protein>
<dbReference type="OrthoDB" id="296386at2759"/>
<evidence type="ECO:0000256" key="6">
    <source>
        <dbReference type="ARBA" id="ARBA00023136"/>
    </source>
</evidence>
<feature type="transmembrane region" description="Helical" evidence="8">
    <location>
        <begin position="64"/>
        <end position="91"/>
    </location>
</feature>
<accession>A0A8C5ME24</accession>
<evidence type="ECO:0000256" key="2">
    <source>
        <dbReference type="ARBA" id="ARBA00009671"/>
    </source>
</evidence>
<dbReference type="AlphaFoldDB" id="A0A8C5ME24"/>
<name>A0A8C5ME24_9ANUR</name>
<keyword evidence="7" id="KW-0325">Glycoprotein</keyword>
<dbReference type="InterPro" id="IPR032394">
    <property type="entry name" value="Anoct_dimer"/>
</dbReference>
<evidence type="ECO:0000313" key="11">
    <source>
        <dbReference type="Ensembl" id="ENSLLEP00000013233.1"/>
    </source>
</evidence>
<evidence type="ECO:0000313" key="12">
    <source>
        <dbReference type="Proteomes" id="UP000694569"/>
    </source>
</evidence>
<dbReference type="PANTHER" id="PTHR12308">
    <property type="entry name" value="ANOCTAMIN"/>
    <property type="match status" value="1"/>
</dbReference>
<comment type="subcellular location">
    <subcellularLocation>
        <location evidence="1">Cell membrane</location>
        <topology evidence="1">Multi-pass membrane protein</topology>
    </subcellularLocation>
    <subcellularLocation>
        <location evidence="8">Membrane</location>
        <topology evidence="8">Multi-pass membrane protein</topology>
    </subcellularLocation>
</comment>